<gene>
    <name evidence="7" type="ORF">SKAU_G00422110</name>
</gene>
<dbReference type="SMART" id="SM00032">
    <property type="entry name" value="CCP"/>
    <property type="match status" value="2"/>
</dbReference>
<dbReference type="InterPro" id="IPR035976">
    <property type="entry name" value="Sushi/SCR/CCP_sf"/>
</dbReference>
<dbReference type="InterPro" id="IPR000859">
    <property type="entry name" value="CUB_dom"/>
</dbReference>
<dbReference type="CDD" id="cd00033">
    <property type="entry name" value="CCP"/>
    <property type="match status" value="2"/>
</dbReference>
<dbReference type="PROSITE" id="PS50923">
    <property type="entry name" value="SUSHI"/>
    <property type="match status" value="2"/>
</dbReference>
<reference evidence="7" key="1">
    <citation type="journal article" date="2023" name="Science">
        <title>Genome structures resolve the early diversification of teleost fishes.</title>
        <authorList>
            <person name="Parey E."/>
            <person name="Louis A."/>
            <person name="Montfort J."/>
            <person name="Bouchez O."/>
            <person name="Roques C."/>
            <person name="Iampietro C."/>
            <person name="Lluch J."/>
            <person name="Castinel A."/>
            <person name="Donnadieu C."/>
            <person name="Desvignes T."/>
            <person name="Floi Bucao C."/>
            <person name="Jouanno E."/>
            <person name="Wen M."/>
            <person name="Mejri S."/>
            <person name="Dirks R."/>
            <person name="Jansen H."/>
            <person name="Henkel C."/>
            <person name="Chen W.J."/>
            <person name="Zahm M."/>
            <person name="Cabau C."/>
            <person name="Klopp C."/>
            <person name="Thompson A.W."/>
            <person name="Robinson-Rechavi M."/>
            <person name="Braasch I."/>
            <person name="Lecointre G."/>
            <person name="Bobe J."/>
            <person name="Postlethwait J.H."/>
            <person name="Berthelot C."/>
            <person name="Roest Crollius H."/>
            <person name="Guiguen Y."/>
        </authorList>
    </citation>
    <scope>NUCLEOTIDE SEQUENCE</scope>
    <source>
        <strain evidence="7">WJC10195</strain>
    </source>
</reference>
<sequence length="408" mass="43972">MREVSDSLRGNLTGPGGLILSPEYPELYPHGQECDWTVTVSPDHIIALTFIQFSLETSYDFLHIYDGPDSLSPLLGSLYGNEAPEHIESSSNTLFLAFRSDASLSSNGFVLQYTENPRESCFEPGQVRNGTRHGNELKLGTMTTFSCDSGYMIEGDATLTCIMGTDGKPNWNKPRPTCTAPCGGQYAGLEGAVLSPGYPGNYTSGKSCLYAVIVPKDYVVFGQFAFFQTALNDVVEVYDGATEHSRILSSLSGAHTGEALPLATSHQILVRFLSRGKATARGFHLIYQAVPRTSGTQCSSVPEPRNGRRLGSSFSVGAVVRFECSPGYALQGALAIQCETVPNALAQWNSTVPGCIVPCGGNLTQRTGTILSPGYPEPYLNSLNCVWKIIVPEGSGIQVRPRIHLCSF</sequence>
<feature type="domain" description="CUB" evidence="5">
    <location>
        <begin position="359"/>
        <end position="408"/>
    </location>
</feature>
<evidence type="ECO:0000259" key="5">
    <source>
        <dbReference type="PROSITE" id="PS01180"/>
    </source>
</evidence>
<dbReference type="InterPro" id="IPR035914">
    <property type="entry name" value="Sperma_CUB_dom_sf"/>
</dbReference>
<comment type="caution">
    <text evidence="4">Lacks conserved residue(s) required for the propagation of feature annotation.</text>
</comment>
<dbReference type="InterPro" id="IPR000436">
    <property type="entry name" value="Sushi_SCR_CCP_dom"/>
</dbReference>
<accession>A0A9Q1IAF7</accession>
<dbReference type="InterPro" id="IPR051277">
    <property type="entry name" value="SEZ6_CSMD_C4BPB_Regulators"/>
</dbReference>
<proteinExistence type="predicted"/>
<evidence type="ECO:0000313" key="8">
    <source>
        <dbReference type="Proteomes" id="UP001152622"/>
    </source>
</evidence>
<evidence type="ECO:0000256" key="4">
    <source>
        <dbReference type="PROSITE-ProRule" id="PRU00302"/>
    </source>
</evidence>
<dbReference type="Proteomes" id="UP001152622">
    <property type="component" value="Chromosome 24"/>
</dbReference>
<feature type="domain" description="Sushi" evidence="6">
    <location>
        <begin position="119"/>
        <end position="180"/>
    </location>
</feature>
<evidence type="ECO:0000256" key="2">
    <source>
        <dbReference type="ARBA" id="ARBA00022737"/>
    </source>
</evidence>
<evidence type="ECO:0000256" key="1">
    <source>
        <dbReference type="ARBA" id="ARBA00022659"/>
    </source>
</evidence>
<dbReference type="Gene3D" id="2.10.70.10">
    <property type="entry name" value="Complement Module, domain 1"/>
    <property type="match status" value="2"/>
</dbReference>
<evidence type="ECO:0000256" key="3">
    <source>
        <dbReference type="ARBA" id="ARBA00023157"/>
    </source>
</evidence>
<dbReference type="Pfam" id="PF00084">
    <property type="entry name" value="Sushi"/>
    <property type="match status" value="2"/>
</dbReference>
<keyword evidence="3" id="KW-1015">Disulfide bond</keyword>
<evidence type="ECO:0000313" key="7">
    <source>
        <dbReference type="EMBL" id="KAJ8333315.1"/>
    </source>
</evidence>
<evidence type="ECO:0000259" key="6">
    <source>
        <dbReference type="PROSITE" id="PS50923"/>
    </source>
</evidence>
<organism evidence="7 8">
    <name type="scientific">Synaphobranchus kaupii</name>
    <name type="common">Kaup's arrowtooth eel</name>
    <dbReference type="NCBI Taxonomy" id="118154"/>
    <lineage>
        <taxon>Eukaryota</taxon>
        <taxon>Metazoa</taxon>
        <taxon>Chordata</taxon>
        <taxon>Craniata</taxon>
        <taxon>Vertebrata</taxon>
        <taxon>Euteleostomi</taxon>
        <taxon>Actinopterygii</taxon>
        <taxon>Neopterygii</taxon>
        <taxon>Teleostei</taxon>
        <taxon>Anguilliformes</taxon>
        <taxon>Synaphobranchidae</taxon>
        <taxon>Synaphobranchus</taxon>
    </lineage>
</organism>
<feature type="domain" description="Sushi" evidence="6">
    <location>
        <begin position="296"/>
        <end position="357"/>
    </location>
</feature>
<protein>
    <submittedName>
        <fullName evidence="7">Uncharacterized protein</fullName>
    </submittedName>
</protein>
<dbReference type="FunFam" id="2.60.120.290:FF:000001">
    <property type="entry name" value="CUB and sushi domain-containing protein 3 isoform X1"/>
    <property type="match status" value="1"/>
</dbReference>
<dbReference type="SUPFAM" id="SSF49854">
    <property type="entry name" value="Spermadhesin, CUB domain"/>
    <property type="match status" value="3"/>
</dbReference>
<keyword evidence="8" id="KW-1185">Reference proteome</keyword>
<feature type="domain" description="CUB" evidence="5">
    <location>
        <begin position="8"/>
        <end position="116"/>
    </location>
</feature>
<dbReference type="SMART" id="SM00042">
    <property type="entry name" value="CUB"/>
    <property type="match status" value="2"/>
</dbReference>
<dbReference type="Pfam" id="PF00431">
    <property type="entry name" value="CUB"/>
    <property type="match status" value="3"/>
</dbReference>
<name>A0A9Q1IAF7_SYNKA</name>
<comment type="caution">
    <text evidence="7">The sequence shown here is derived from an EMBL/GenBank/DDBJ whole genome shotgun (WGS) entry which is preliminary data.</text>
</comment>
<feature type="domain" description="CUB" evidence="5">
    <location>
        <begin position="182"/>
        <end position="290"/>
    </location>
</feature>
<dbReference type="Gene3D" id="2.60.120.290">
    <property type="entry name" value="Spermadhesin, CUB domain"/>
    <property type="match status" value="3"/>
</dbReference>
<dbReference type="PROSITE" id="PS01180">
    <property type="entry name" value="CUB"/>
    <property type="match status" value="3"/>
</dbReference>
<dbReference type="CDD" id="cd00041">
    <property type="entry name" value="CUB"/>
    <property type="match status" value="3"/>
</dbReference>
<keyword evidence="1 4" id="KW-0768">Sushi</keyword>
<dbReference type="SUPFAM" id="SSF57535">
    <property type="entry name" value="Complement control module/SCR domain"/>
    <property type="match status" value="2"/>
</dbReference>
<dbReference type="PANTHER" id="PTHR45656">
    <property type="entry name" value="PROTEIN CBR-CLEC-78"/>
    <property type="match status" value="1"/>
</dbReference>
<dbReference type="EMBL" id="JAINUF010000024">
    <property type="protein sequence ID" value="KAJ8333315.1"/>
    <property type="molecule type" value="Genomic_DNA"/>
</dbReference>
<dbReference type="OrthoDB" id="5804959at2759"/>
<dbReference type="PANTHER" id="PTHR45656:SF6">
    <property type="entry name" value="CUB AND SUSHI DOMAIN-CONTAINING PROTEIN 2"/>
    <property type="match status" value="1"/>
</dbReference>
<keyword evidence="2" id="KW-0677">Repeat</keyword>
<dbReference type="AlphaFoldDB" id="A0A9Q1IAF7"/>